<dbReference type="GO" id="GO:0009099">
    <property type="term" value="P:L-valine biosynthetic process"/>
    <property type="evidence" value="ECO:0007669"/>
    <property type="project" value="TreeGrafter"/>
</dbReference>
<evidence type="ECO:0000256" key="6">
    <source>
        <dbReference type="ARBA" id="ARBA00022679"/>
    </source>
</evidence>
<dbReference type="GO" id="GO:0005948">
    <property type="term" value="C:acetolactate synthase complex"/>
    <property type="evidence" value="ECO:0007669"/>
    <property type="project" value="TreeGrafter"/>
</dbReference>
<dbReference type="InterPro" id="IPR029035">
    <property type="entry name" value="DHS-like_NAD/FAD-binding_dom"/>
</dbReference>
<dbReference type="RefSeq" id="WP_266088031.1">
    <property type="nucleotide sequence ID" value="NZ_RKLV01000010.1"/>
</dbReference>
<evidence type="ECO:0000256" key="1">
    <source>
        <dbReference type="ARBA" id="ARBA00004974"/>
    </source>
</evidence>
<dbReference type="SUPFAM" id="SSF52518">
    <property type="entry name" value="Thiamin diphosphate-binding fold (THDP-binding)"/>
    <property type="match status" value="2"/>
</dbReference>
<evidence type="ECO:0000256" key="13">
    <source>
        <dbReference type="RuleBase" id="RU003591"/>
    </source>
</evidence>
<feature type="region of interest" description="Disordered" evidence="14">
    <location>
        <begin position="1"/>
        <end position="22"/>
    </location>
</feature>
<comment type="cofactor">
    <cofactor evidence="13">
        <name>Mg(2+)</name>
        <dbReference type="ChEBI" id="CHEBI:18420"/>
    </cofactor>
    <text evidence="13">Binds 1 Mg(2+) ion per subunit.</text>
</comment>
<accession>A0A9Q4C4B2</accession>
<comment type="similarity">
    <text evidence="3 13">Belongs to the TPP enzyme family.</text>
</comment>
<dbReference type="EC" id="2.2.1.6" evidence="13"/>
<dbReference type="PROSITE" id="PS00187">
    <property type="entry name" value="TPP_ENZYMES"/>
    <property type="match status" value="1"/>
</dbReference>
<dbReference type="PANTHER" id="PTHR18968">
    <property type="entry name" value="THIAMINE PYROPHOSPHATE ENZYMES"/>
    <property type="match status" value="1"/>
</dbReference>
<evidence type="ECO:0000256" key="4">
    <source>
        <dbReference type="ARBA" id="ARBA00022605"/>
    </source>
</evidence>
<dbReference type="CDD" id="cd02015">
    <property type="entry name" value="TPP_AHAS"/>
    <property type="match status" value="1"/>
</dbReference>
<dbReference type="InterPro" id="IPR012000">
    <property type="entry name" value="Thiamin_PyroP_enz_cen_dom"/>
</dbReference>
<dbReference type="Gene3D" id="3.40.50.970">
    <property type="match status" value="2"/>
</dbReference>
<reference evidence="18" key="1">
    <citation type="submission" date="2022-09" db="EMBL/GenBank/DDBJ databases">
        <title>Haloadaptaus new haloarchaeum isolated from saline soil.</title>
        <authorList>
            <person name="Duran-Viseras A."/>
            <person name="Sanchez-Porro C."/>
            <person name="Ventosa A."/>
        </authorList>
    </citation>
    <scope>NUCLEOTIDE SEQUENCE</scope>
    <source>
        <strain evidence="18">F3-133</strain>
    </source>
</reference>
<dbReference type="FunFam" id="3.40.50.1220:FF:000008">
    <property type="entry name" value="Acetolactate synthase"/>
    <property type="match status" value="1"/>
</dbReference>
<dbReference type="PANTHER" id="PTHR18968:SF13">
    <property type="entry name" value="ACETOLACTATE SYNTHASE CATALYTIC SUBUNIT, MITOCHONDRIAL"/>
    <property type="match status" value="1"/>
</dbReference>
<dbReference type="SUPFAM" id="SSF52467">
    <property type="entry name" value="DHS-like NAD/FAD-binding domain"/>
    <property type="match status" value="1"/>
</dbReference>
<dbReference type="Pfam" id="PF02776">
    <property type="entry name" value="TPP_enzyme_N"/>
    <property type="match status" value="1"/>
</dbReference>
<dbReference type="InterPro" id="IPR029061">
    <property type="entry name" value="THDP-binding"/>
</dbReference>
<dbReference type="InterPro" id="IPR039368">
    <property type="entry name" value="AHAS_TPP"/>
</dbReference>
<gene>
    <name evidence="18" type="primary">ilvB</name>
    <name evidence="18" type="ORF">EGH25_09655</name>
</gene>
<dbReference type="FunFam" id="3.40.50.970:FF:000016">
    <property type="entry name" value="Acetolactate synthase"/>
    <property type="match status" value="1"/>
</dbReference>
<evidence type="ECO:0000256" key="2">
    <source>
        <dbReference type="ARBA" id="ARBA00005025"/>
    </source>
</evidence>
<evidence type="ECO:0000256" key="11">
    <source>
        <dbReference type="ARBA" id="ARBA00023304"/>
    </source>
</evidence>
<dbReference type="GO" id="GO:0050660">
    <property type="term" value="F:flavin adenine dinucleotide binding"/>
    <property type="evidence" value="ECO:0007669"/>
    <property type="project" value="InterPro"/>
</dbReference>
<feature type="domain" description="Thiamine pyrophosphate enzyme TPP-binding" evidence="16">
    <location>
        <begin position="403"/>
        <end position="550"/>
    </location>
</feature>
<keyword evidence="5" id="KW-0285">Flavoprotein</keyword>
<proteinExistence type="inferred from homology"/>
<evidence type="ECO:0000256" key="5">
    <source>
        <dbReference type="ARBA" id="ARBA00022630"/>
    </source>
</evidence>
<name>A0A9Q4C4B2_9EURY</name>
<dbReference type="EMBL" id="RKLV01000010">
    <property type="protein sequence ID" value="MCX2819612.1"/>
    <property type="molecule type" value="Genomic_DNA"/>
</dbReference>
<evidence type="ECO:0000256" key="7">
    <source>
        <dbReference type="ARBA" id="ARBA00022723"/>
    </source>
</evidence>
<dbReference type="InterPro" id="IPR000399">
    <property type="entry name" value="TPP-bd_CS"/>
</dbReference>
<dbReference type="Pfam" id="PF00205">
    <property type="entry name" value="TPP_enzyme_M"/>
    <property type="match status" value="1"/>
</dbReference>
<dbReference type="InterPro" id="IPR045229">
    <property type="entry name" value="TPP_enz"/>
</dbReference>
<evidence type="ECO:0000256" key="12">
    <source>
        <dbReference type="ARBA" id="ARBA00048670"/>
    </source>
</evidence>
<dbReference type="CDD" id="cd07035">
    <property type="entry name" value="TPP_PYR_POX_like"/>
    <property type="match status" value="1"/>
</dbReference>
<keyword evidence="4 13" id="KW-0028">Amino-acid biosynthesis</keyword>
<keyword evidence="11 13" id="KW-0100">Branched-chain amino acid biosynthesis</keyword>
<comment type="pathway">
    <text evidence="1 13">Amino-acid biosynthesis; L-isoleucine biosynthesis; L-isoleucine from 2-oxobutanoate: step 1/4.</text>
</comment>
<dbReference type="GO" id="GO:0009097">
    <property type="term" value="P:isoleucine biosynthetic process"/>
    <property type="evidence" value="ECO:0007669"/>
    <property type="project" value="TreeGrafter"/>
</dbReference>
<dbReference type="Pfam" id="PF02775">
    <property type="entry name" value="TPP_enzyme_C"/>
    <property type="match status" value="1"/>
</dbReference>
<organism evidence="18 19">
    <name type="scientific">Halorutilus salinus</name>
    <dbReference type="NCBI Taxonomy" id="2487751"/>
    <lineage>
        <taxon>Archaea</taxon>
        <taxon>Methanobacteriati</taxon>
        <taxon>Methanobacteriota</taxon>
        <taxon>Stenosarchaea group</taxon>
        <taxon>Halobacteria</taxon>
        <taxon>Halorutilales</taxon>
        <taxon>Halorutilaceae</taxon>
        <taxon>Halorutilus</taxon>
    </lineage>
</organism>
<dbReference type="InterPro" id="IPR011766">
    <property type="entry name" value="TPP_enzyme_TPP-bd"/>
</dbReference>
<keyword evidence="19" id="KW-1185">Reference proteome</keyword>
<keyword evidence="9 13" id="KW-0460">Magnesium</keyword>
<evidence type="ECO:0000256" key="10">
    <source>
        <dbReference type="ARBA" id="ARBA00023052"/>
    </source>
</evidence>
<dbReference type="GO" id="GO:0003984">
    <property type="term" value="F:acetolactate synthase activity"/>
    <property type="evidence" value="ECO:0007669"/>
    <property type="project" value="UniProtKB-EC"/>
</dbReference>
<evidence type="ECO:0000259" key="15">
    <source>
        <dbReference type="Pfam" id="PF00205"/>
    </source>
</evidence>
<dbReference type="InterPro" id="IPR012001">
    <property type="entry name" value="Thiamin_PyroP_enz_TPP-bd_dom"/>
</dbReference>
<dbReference type="AlphaFoldDB" id="A0A9Q4C4B2"/>
<evidence type="ECO:0000256" key="9">
    <source>
        <dbReference type="ARBA" id="ARBA00022842"/>
    </source>
</evidence>
<evidence type="ECO:0000256" key="3">
    <source>
        <dbReference type="ARBA" id="ARBA00007812"/>
    </source>
</evidence>
<dbReference type="GO" id="GO:0000287">
    <property type="term" value="F:magnesium ion binding"/>
    <property type="evidence" value="ECO:0007669"/>
    <property type="project" value="UniProtKB-UniRule"/>
</dbReference>
<comment type="pathway">
    <text evidence="2 13">Amino-acid biosynthesis; L-valine biosynthesis; L-valine from pyruvate: step 1/4.</text>
</comment>
<comment type="caution">
    <text evidence="18">The sequence shown here is derived from an EMBL/GenBank/DDBJ whole genome shotgun (WGS) entry which is preliminary data.</text>
</comment>
<dbReference type="Proteomes" id="UP001149411">
    <property type="component" value="Unassembled WGS sequence"/>
</dbReference>
<evidence type="ECO:0000259" key="16">
    <source>
        <dbReference type="Pfam" id="PF02775"/>
    </source>
</evidence>
<dbReference type="FunFam" id="3.40.50.970:FF:000007">
    <property type="entry name" value="Acetolactate synthase"/>
    <property type="match status" value="1"/>
</dbReference>
<feature type="domain" description="Thiamine pyrophosphate enzyme N-terminal TPP-binding" evidence="17">
    <location>
        <begin position="21"/>
        <end position="133"/>
    </location>
</feature>
<sequence length="584" mass="63429">MSKTREDGETTEEKEAPTTRRGAEALVEGLKQEGVDTMFGITGGAVMPVYDALYDDEDIDHIMMGHEQGAAHAAEAYHSVTGRPGVCLATSGPGATNLITGLADADMDSRSIIAVTGQVPTEMIGNDAFQETDMRGVSMPVTKHNYLVKDEDEVPDTVQEAFYVSNTGRPGPVVVDMPKDVSKNDTDAVRGELNIEGYSPNYEGHPRQVKKAAEAIEGADKPLIFAGGGAIMADAADEVRELANENRIPVTTSLQGLGGFPEDNDLSLGMLGMHGTGYANRAVTDCDLLIGIGVRFDDRATGKIESFAPSAEVIHVDIDPAEISKNIHADIPIVGDAKRVVGDINDEMASHASPDTEDWLDTLNDWREKYPMEYEQEDGELKPQYVIEELDDRTPDDTIVCTGVGQHQMWAAQWYEYNEPRTWISSGGLGTMGCGLPMTIGAKLAAPDKEVVCIDGDGSFLMTVQELATAVREELDFTLVIINNYYMGMVRQWQELFSDERYAESELPHLPEFDKIAEAFGAKGWRLTESENVGEVLEEALEYDGPSVIDAVIDPNENVFPMVPAGSGNDEFIMGKGTQGSRIS</sequence>
<evidence type="ECO:0000313" key="19">
    <source>
        <dbReference type="Proteomes" id="UP001149411"/>
    </source>
</evidence>
<comment type="catalytic activity">
    <reaction evidence="12 13">
        <text>2 pyruvate + H(+) = (2S)-2-acetolactate + CO2</text>
        <dbReference type="Rhea" id="RHEA:25249"/>
        <dbReference type="ChEBI" id="CHEBI:15361"/>
        <dbReference type="ChEBI" id="CHEBI:15378"/>
        <dbReference type="ChEBI" id="CHEBI:16526"/>
        <dbReference type="ChEBI" id="CHEBI:58476"/>
        <dbReference type="EC" id="2.2.1.6"/>
    </reaction>
</comment>
<keyword evidence="8" id="KW-0274">FAD</keyword>
<dbReference type="InterPro" id="IPR012846">
    <property type="entry name" value="Acetolactate_synth_lsu"/>
</dbReference>
<comment type="cofactor">
    <cofactor evidence="13">
        <name>thiamine diphosphate</name>
        <dbReference type="ChEBI" id="CHEBI:58937"/>
    </cofactor>
    <text evidence="13">Binds 1 thiamine pyrophosphate per subunit.</text>
</comment>
<dbReference type="Gene3D" id="3.40.50.1220">
    <property type="entry name" value="TPP-binding domain"/>
    <property type="match status" value="1"/>
</dbReference>
<evidence type="ECO:0000256" key="14">
    <source>
        <dbReference type="SAM" id="MobiDB-lite"/>
    </source>
</evidence>
<dbReference type="NCBIfam" id="TIGR00118">
    <property type="entry name" value="acolac_lg"/>
    <property type="match status" value="1"/>
</dbReference>
<feature type="domain" description="Thiamine pyrophosphate enzyme central" evidence="15">
    <location>
        <begin position="209"/>
        <end position="341"/>
    </location>
</feature>
<dbReference type="GO" id="GO:0044272">
    <property type="term" value="P:sulfur compound biosynthetic process"/>
    <property type="evidence" value="ECO:0007669"/>
    <property type="project" value="UniProtKB-ARBA"/>
</dbReference>
<keyword evidence="10 13" id="KW-0786">Thiamine pyrophosphate</keyword>
<evidence type="ECO:0000256" key="8">
    <source>
        <dbReference type="ARBA" id="ARBA00022827"/>
    </source>
</evidence>
<keyword evidence="7 13" id="KW-0479">Metal-binding</keyword>
<evidence type="ECO:0000313" key="18">
    <source>
        <dbReference type="EMBL" id="MCX2819612.1"/>
    </source>
</evidence>
<keyword evidence="6 13" id="KW-0808">Transferase</keyword>
<dbReference type="GO" id="GO:0030976">
    <property type="term" value="F:thiamine pyrophosphate binding"/>
    <property type="evidence" value="ECO:0007669"/>
    <property type="project" value="UniProtKB-UniRule"/>
</dbReference>
<evidence type="ECO:0000259" key="17">
    <source>
        <dbReference type="Pfam" id="PF02776"/>
    </source>
</evidence>
<protein>
    <recommendedName>
        <fullName evidence="13">Acetolactate synthase</fullName>
        <ecNumber evidence="13">2.2.1.6</ecNumber>
    </recommendedName>
</protein>